<dbReference type="Proteomes" id="UP000730591">
    <property type="component" value="Unassembled WGS sequence"/>
</dbReference>
<dbReference type="RefSeq" id="WP_167993695.1">
    <property type="nucleotide sequence ID" value="NZ_JAATEM010000011.1"/>
</dbReference>
<evidence type="ECO:0000313" key="3">
    <source>
        <dbReference type="Proteomes" id="UP000730591"/>
    </source>
</evidence>
<sequence length="385" mass="37739">MTWPAVVRGAAMRATRVAARSRAPHWAWRVVLLAGTVFVLGVLCGERARAAEPVPVPENSRAAGVVSDAGSVLTGPSGTEGVRADSRDQSAGPVRAVVERTVEPVAEPVRDAVGPVRGAVGGVTRTVVGAAEHAAAGRAAGHRGGASVGDLAGKAVGGLTGKSTGKASGAGRNVPALPEVQPLPGLPKLPGLPSLPVLSGLTGPAPLPEIPGTLEAAQRTLPAPLAPGTGHEPAPESGRDPEPGSGSAGAAAGDRSTPGDRTGKQAAVMSAAAVHGPRPALADPTAGRGSGSGSALVPADGSEAVMTDGTGDVAPAPFPGLPGDRPDGSQGGRSAADHGPSRSGDLYAVAAHLCRPQPVLAPGARADTGASETRDRYEDVPVPPA</sequence>
<feature type="region of interest" description="Disordered" evidence="1">
    <location>
        <begin position="162"/>
        <end position="182"/>
    </location>
</feature>
<evidence type="ECO:0000313" key="2">
    <source>
        <dbReference type="EMBL" id="NJP50616.1"/>
    </source>
</evidence>
<protein>
    <recommendedName>
        <fullName evidence="4">Secreted protein</fullName>
    </recommendedName>
</protein>
<name>A0ABX1A5D7_9ACTN</name>
<reference evidence="2 3" key="1">
    <citation type="submission" date="2020-03" db="EMBL/GenBank/DDBJ databases">
        <title>WGS of actinomycetes isolated from Thailand.</title>
        <authorList>
            <person name="Thawai C."/>
        </authorList>
    </citation>
    <scope>NUCLEOTIDE SEQUENCE [LARGE SCALE GENOMIC DNA]</scope>
    <source>
        <strain evidence="2 3">SBST2-5</strain>
    </source>
</reference>
<feature type="compositionally biased region" description="Basic and acidic residues" evidence="1">
    <location>
        <begin position="233"/>
        <end position="242"/>
    </location>
</feature>
<keyword evidence="3" id="KW-1185">Reference proteome</keyword>
<organism evidence="2 3">
    <name type="scientific">Streptomyces composti</name>
    <dbReference type="NCBI Taxonomy" id="2720025"/>
    <lineage>
        <taxon>Bacteria</taxon>
        <taxon>Bacillati</taxon>
        <taxon>Actinomycetota</taxon>
        <taxon>Actinomycetes</taxon>
        <taxon>Kitasatosporales</taxon>
        <taxon>Streptomycetaceae</taxon>
        <taxon>Streptomyces</taxon>
    </lineage>
</organism>
<accession>A0ABX1A5D7</accession>
<feature type="region of interest" description="Disordered" evidence="1">
    <location>
        <begin position="222"/>
        <end position="385"/>
    </location>
</feature>
<evidence type="ECO:0008006" key="4">
    <source>
        <dbReference type="Google" id="ProtNLM"/>
    </source>
</evidence>
<feature type="region of interest" description="Disordered" evidence="1">
    <location>
        <begin position="68"/>
        <end position="93"/>
    </location>
</feature>
<proteinExistence type="predicted"/>
<feature type="compositionally biased region" description="Low complexity" evidence="1">
    <location>
        <begin position="244"/>
        <end position="253"/>
    </location>
</feature>
<gene>
    <name evidence="2" type="ORF">HCJ93_11180</name>
</gene>
<evidence type="ECO:0000256" key="1">
    <source>
        <dbReference type="SAM" id="MobiDB-lite"/>
    </source>
</evidence>
<dbReference type="EMBL" id="JAATEM010000011">
    <property type="protein sequence ID" value="NJP50616.1"/>
    <property type="molecule type" value="Genomic_DNA"/>
</dbReference>
<comment type="caution">
    <text evidence="2">The sequence shown here is derived from an EMBL/GenBank/DDBJ whole genome shotgun (WGS) entry which is preliminary data.</text>
</comment>